<organism evidence="3 4">
    <name type="scientific">Hypericibacter terrae</name>
    <dbReference type="NCBI Taxonomy" id="2602015"/>
    <lineage>
        <taxon>Bacteria</taxon>
        <taxon>Pseudomonadati</taxon>
        <taxon>Pseudomonadota</taxon>
        <taxon>Alphaproteobacteria</taxon>
        <taxon>Rhodospirillales</taxon>
        <taxon>Dongiaceae</taxon>
        <taxon>Hypericibacter</taxon>
    </lineage>
</organism>
<name>A0A5J6MRF9_9PROT</name>
<dbReference type="InterPro" id="IPR033900">
    <property type="entry name" value="Gram_neg_porin_domain"/>
</dbReference>
<evidence type="ECO:0000313" key="3">
    <source>
        <dbReference type="EMBL" id="QEX19913.1"/>
    </source>
</evidence>
<dbReference type="SUPFAM" id="SSF56935">
    <property type="entry name" value="Porins"/>
    <property type="match status" value="1"/>
</dbReference>
<gene>
    <name evidence="3" type="ORF">FRZ44_52280</name>
</gene>
<dbReference type="Pfam" id="PF13609">
    <property type="entry name" value="Porin_4"/>
    <property type="match status" value="1"/>
</dbReference>
<dbReference type="RefSeq" id="WP_151179931.1">
    <property type="nucleotide sequence ID" value="NZ_CP042906.1"/>
</dbReference>
<dbReference type="GO" id="GO:0016020">
    <property type="term" value="C:membrane"/>
    <property type="evidence" value="ECO:0007669"/>
    <property type="project" value="InterPro"/>
</dbReference>
<dbReference type="Gene3D" id="2.40.160.10">
    <property type="entry name" value="Porin"/>
    <property type="match status" value="1"/>
</dbReference>
<dbReference type="OrthoDB" id="6758483at2"/>
<dbReference type="Proteomes" id="UP000326202">
    <property type="component" value="Chromosome"/>
</dbReference>
<evidence type="ECO:0000259" key="2">
    <source>
        <dbReference type="Pfam" id="PF13609"/>
    </source>
</evidence>
<protein>
    <submittedName>
        <fullName evidence="3">Porin</fullName>
    </submittedName>
</protein>
<dbReference type="GO" id="GO:0015288">
    <property type="term" value="F:porin activity"/>
    <property type="evidence" value="ECO:0007669"/>
    <property type="project" value="InterPro"/>
</dbReference>
<sequence length="389" mass="41094">MKHLLLGTTALVAAGFAASSAHAAQGVQLGIGGYYAAAAGLLFDQSDSGSDPGAHTRDIVFRQDVEVHFKGETTLDNGLTVGARIELEGQQSDDQIDEVWAYFKGGWGQIRFGDDDDASEQLHYLIPNASNDFGVDTPYFEFSNNHGNGFSNGSFQTNSTVLNISGDATKILYFSPTFAGFSFGISFAPDRRGEDSYSYWSQSGGTTLSNNSGQVQNVVSAALNFDHDFNGVSLATGIGFAEGQFESTGNSANPANGGHNVTTTWGVDGHLIVSFSGFTIGGAGQYRDNWQSASGADLWVAGLGGTYNWDAWTVGLAWSHGDYEYATSGSNSDTIDIIQITGRYDLGPGISLDAMVGYNRLNGGSTLPSGNTSNSDSTWETGVGFFIGF</sequence>
<feature type="domain" description="Porin" evidence="2">
    <location>
        <begin position="10"/>
        <end position="363"/>
    </location>
</feature>
<reference evidence="3 4" key="1">
    <citation type="submission" date="2019-08" db="EMBL/GenBank/DDBJ databases">
        <title>Hyperibacter terrae gen. nov., sp. nov. and Hyperibacter viscosus sp. nov., two new members in the family Rhodospirillaceae isolated from the rhizosphere of Hypericum perforatum.</title>
        <authorList>
            <person name="Noviana Z."/>
        </authorList>
    </citation>
    <scope>NUCLEOTIDE SEQUENCE [LARGE SCALE GENOMIC DNA]</scope>
    <source>
        <strain evidence="3 4">R5913</strain>
    </source>
</reference>
<feature type="chain" id="PRO_5023826340" evidence="1">
    <location>
        <begin position="24"/>
        <end position="389"/>
    </location>
</feature>
<keyword evidence="1" id="KW-0732">Signal</keyword>
<evidence type="ECO:0000313" key="4">
    <source>
        <dbReference type="Proteomes" id="UP000326202"/>
    </source>
</evidence>
<proteinExistence type="predicted"/>
<accession>A0A5J6MRF9</accession>
<feature type="signal peptide" evidence="1">
    <location>
        <begin position="1"/>
        <end position="23"/>
    </location>
</feature>
<dbReference type="KEGG" id="htq:FRZ44_52280"/>
<dbReference type="InterPro" id="IPR023614">
    <property type="entry name" value="Porin_dom_sf"/>
</dbReference>
<dbReference type="EMBL" id="CP042906">
    <property type="protein sequence ID" value="QEX19913.1"/>
    <property type="molecule type" value="Genomic_DNA"/>
</dbReference>
<keyword evidence="4" id="KW-1185">Reference proteome</keyword>
<dbReference type="AlphaFoldDB" id="A0A5J6MRF9"/>
<evidence type="ECO:0000256" key="1">
    <source>
        <dbReference type="SAM" id="SignalP"/>
    </source>
</evidence>